<feature type="compositionally biased region" description="Polar residues" evidence="11">
    <location>
        <begin position="856"/>
        <end position="872"/>
    </location>
</feature>
<dbReference type="GO" id="GO:0000160">
    <property type="term" value="P:phosphorelay signal transduction system"/>
    <property type="evidence" value="ECO:0007669"/>
    <property type="project" value="InterPro"/>
</dbReference>
<keyword evidence="3" id="KW-0597">Phosphoprotein</keyword>
<dbReference type="InterPro" id="IPR000961">
    <property type="entry name" value="AGC-kinase_C"/>
</dbReference>
<feature type="domain" description="AGC-kinase C-terminal" evidence="14">
    <location>
        <begin position="1119"/>
        <end position="1274"/>
    </location>
</feature>
<feature type="region of interest" description="Disordered" evidence="11">
    <location>
        <begin position="505"/>
        <end position="595"/>
    </location>
</feature>
<feature type="compositionally biased region" description="Polar residues" evidence="11">
    <location>
        <begin position="900"/>
        <end position="911"/>
    </location>
</feature>
<dbReference type="GO" id="GO:0006995">
    <property type="term" value="P:cellular response to nitrogen starvation"/>
    <property type="evidence" value="ECO:0007669"/>
    <property type="project" value="EnsemblFungi"/>
</dbReference>
<keyword evidence="16" id="KW-1185">Reference proteome</keyword>
<proteinExistence type="predicted"/>
<keyword evidence="4" id="KW-0808">Transferase</keyword>
<keyword evidence="2" id="KW-0723">Serine/threonine-protein kinase</keyword>
<dbReference type="SMART" id="SM00133">
    <property type="entry name" value="S_TK_X"/>
    <property type="match status" value="1"/>
</dbReference>
<dbReference type="KEGG" id="tdl:TDEL_0C00590"/>
<dbReference type="CDD" id="cd17546">
    <property type="entry name" value="REC_hyHK_CKI1_RcsC-like"/>
    <property type="match status" value="1"/>
</dbReference>
<evidence type="ECO:0000256" key="4">
    <source>
        <dbReference type="ARBA" id="ARBA00022679"/>
    </source>
</evidence>
<feature type="domain" description="Response regulatory" evidence="13">
    <location>
        <begin position="1469"/>
        <end position="1583"/>
    </location>
</feature>
<dbReference type="PROSITE" id="PS50110">
    <property type="entry name" value="RESPONSE_REGULATORY"/>
    <property type="match status" value="1"/>
</dbReference>
<dbReference type="PANTHER" id="PTHR24356">
    <property type="entry name" value="SERINE/THREONINE-PROTEIN KINASE"/>
    <property type="match status" value="1"/>
</dbReference>
<dbReference type="InterPro" id="IPR001789">
    <property type="entry name" value="Sig_transdc_resp-reg_receiver"/>
</dbReference>
<gene>
    <name evidence="15" type="primary">TDEL0C00590</name>
    <name evidence="15" type="ORF">TDEL_0C00590</name>
</gene>
<dbReference type="Gene3D" id="3.30.200.20">
    <property type="entry name" value="Phosphorylase Kinase, domain 1"/>
    <property type="match status" value="2"/>
</dbReference>
<comment type="caution">
    <text evidence="10">Lacks conserved residue(s) required for the propagation of feature annotation.</text>
</comment>
<evidence type="ECO:0000313" key="15">
    <source>
        <dbReference type="EMBL" id="CCE90948.1"/>
    </source>
</evidence>
<feature type="compositionally biased region" description="Low complexity" evidence="11">
    <location>
        <begin position="1390"/>
        <end position="1404"/>
    </location>
</feature>
<dbReference type="EMBL" id="HE616744">
    <property type="protein sequence ID" value="CCE90948.1"/>
    <property type="molecule type" value="Genomic_DNA"/>
</dbReference>
<feature type="compositionally biased region" description="Low complexity" evidence="11">
    <location>
        <begin position="1297"/>
        <end position="1313"/>
    </location>
</feature>
<dbReference type="PROSITE" id="PS00108">
    <property type="entry name" value="PROTEIN_KINASE_ST"/>
    <property type="match status" value="1"/>
</dbReference>
<dbReference type="GO" id="GO:0005634">
    <property type="term" value="C:nucleus"/>
    <property type="evidence" value="ECO:0007669"/>
    <property type="project" value="EnsemblFungi"/>
</dbReference>
<dbReference type="EC" id="2.7.11.1" evidence="1"/>
<feature type="region of interest" description="Disordered" evidence="11">
    <location>
        <begin position="856"/>
        <end position="951"/>
    </location>
</feature>
<feature type="compositionally biased region" description="Polar residues" evidence="11">
    <location>
        <begin position="464"/>
        <end position="479"/>
    </location>
</feature>
<feature type="compositionally biased region" description="Low complexity" evidence="11">
    <location>
        <begin position="937"/>
        <end position="947"/>
    </location>
</feature>
<dbReference type="RefSeq" id="XP_003680159.1">
    <property type="nucleotide sequence ID" value="XM_003680111.1"/>
</dbReference>
<feature type="compositionally biased region" description="Polar residues" evidence="11">
    <location>
        <begin position="536"/>
        <end position="548"/>
    </location>
</feature>
<dbReference type="InterPro" id="IPR000719">
    <property type="entry name" value="Prot_kinase_dom"/>
</dbReference>
<feature type="compositionally biased region" description="Low complexity" evidence="11">
    <location>
        <begin position="15"/>
        <end position="25"/>
    </location>
</feature>
<comment type="catalytic activity">
    <reaction evidence="8">
        <text>L-threonyl-[protein] + ATP = O-phospho-L-threonyl-[protein] + ADP + H(+)</text>
        <dbReference type="Rhea" id="RHEA:46608"/>
        <dbReference type="Rhea" id="RHEA-COMP:11060"/>
        <dbReference type="Rhea" id="RHEA-COMP:11605"/>
        <dbReference type="ChEBI" id="CHEBI:15378"/>
        <dbReference type="ChEBI" id="CHEBI:30013"/>
        <dbReference type="ChEBI" id="CHEBI:30616"/>
        <dbReference type="ChEBI" id="CHEBI:61977"/>
        <dbReference type="ChEBI" id="CHEBI:456216"/>
        <dbReference type="EC" id="2.7.11.1"/>
    </reaction>
</comment>
<dbReference type="CDD" id="cd05611">
    <property type="entry name" value="STKc_Rim15_like"/>
    <property type="match status" value="1"/>
</dbReference>
<dbReference type="STRING" id="1076872.G8ZR06"/>
<dbReference type="InterPro" id="IPR008271">
    <property type="entry name" value="Ser/Thr_kinase_AS"/>
</dbReference>
<sequence>MDNPSAEEQSNLLLRTKSSASSRSTASSDYDKYLQLATGKNPVMLMELDQDGTIRYLSELWETLVGPRTSDQISELIVGSEEDKFVFHRAMEMMLVNESISYTVTFNVLSNGSHQIHDDDGNAGEKEDPQLNEEKIITLEACGILLRDNATQLVTHSMWTVKPFQSVMLGEGVDSILPPDLVNRLGFCAVIFAEYLRDIEDEQILDEADLPPPRMELCRVCETFVPAWWLETHSQNCVCEHKIDSFVHLLHDNLVEQLALLQSATFSEYKSLPIDLQSPTTRMMIEQLKELCEIAININQSEMRVSLENKVSAEDILANPTMLTEANALGSYDFSPGSKWNIENVQTWKLSIKEELSHNTGLNLLVNDTIDLAKKKVDAILRLDNAMTYSLRIKNEIDNWVLQLILLQIENNKIKMQRATDFRNLESGSTAEVMTKAKGPLHEDLQLPSATAYDSIEMFDSSLKTGNQNAQSTSGTKIASPQPYRAQQREIFSPSYQMNDRITEPAFSGNQTSQRTGRSRSSNGSHSLSNTDIRSKSNSHSRSLTPSQKAPDHQPLLPSRDLSLDPKKDQDFTGSGENMDKSESSHSSLPTIVSTKPNSLTNCSILPRFKSTISLTQGRNSPLPQALTANQMSRKSSGIRLNQEKSPIVSPSALARDFLTPEQHPSLSSLPKQPLSPLLLATTQMKSTPASIKDYSVLKPISKGAYGSVYLSRKKITGEYFAIKVLKKSDMITKNQTTNVKSERAIMMVQSDKPYVAKLFASFQNKDNLFLVMEYLPGGDLATLIKMMGCLPIEWTKQYISEVIVGVDDMHQIGIIHHDLKPDNLLIDSDGHIKLTDFGLSRAGLVRRHQNVPSSARLSFSSTYGNHSSGSPSELKIGKNHHRKKSSTSTTHSNGSSFNFATRSRQNSIMEETSDIHHSTNPTKEAVSREKQREDSVSSSHSNNDISALHRSDSQMSFSYMNISRSSTPTPPVIGPFHARNSSNTSEVLADMNTPSDLALFNPDESRQDKCFFGTPDYLAPETIEGTGKDDNCDWWSVGCIFFELIFGFPPFHANTPEEVFTKILSGKIEWPKFTSPEDEKSFEQSHAKDLIEKLLVVDPSKRLGSNGAQEIKDHPYFKDVDWDRVYQEEASFVPAVEHPEDTDYFDLRGAVLEDFGDDEDEDDVPTAHLPSIDAVTNFGPLLGSEESSKRTPNSLLGNYHEGNAHTPVSKLSISSVLESMSQENSNRSSPTIKHMPLAIPPHMRDRRVSKLNEPQAEFGSFYFRNLSALDKANKDAINRLRNEHCTENVGVHRRTSSASYLSSSSDNSASKARNGKTSASGSPSGITFGKVMATSDSPYFRTSSPDLTTSIETAGLSRKGSGDNGAQSPASSFFMPGGDESPSGTKLKSPLSPSIATSPTSPTFGPPASSFSARTRLLSSSCHRRSSGDISAEESERLTAMSKVNSIRGRRRSGRKSSTSSDVNYRMDVLVCEPIPIHRYRVTKDLESLGCTVISVGAGDELVSRATSGVKFDLIITALKLPKLGAVDIVRLLKHTNSINATTPVVAVTNYYQEAVSGNVFDDVLEKPVAYDQLRKIAAKYTLEKVQQQEDTIVSDSDFSQ</sequence>
<dbReference type="GO" id="GO:0045944">
    <property type="term" value="P:positive regulation of transcription by RNA polymerase II"/>
    <property type="evidence" value="ECO:0007669"/>
    <property type="project" value="EnsemblFungi"/>
</dbReference>
<keyword evidence="7" id="KW-0067">ATP-binding</keyword>
<feature type="compositionally biased region" description="Basic and acidic residues" evidence="11">
    <location>
        <begin position="926"/>
        <end position="936"/>
    </location>
</feature>
<dbReference type="GO" id="GO:1901992">
    <property type="term" value="P:positive regulation of mitotic cell cycle phase transition"/>
    <property type="evidence" value="ECO:0007669"/>
    <property type="project" value="EnsemblFungi"/>
</dbReference>
<feature type="region of interest" description="Disordered" evidence="11">
    <location>
        <begin position="1179"/>
        <end position="1205"/>
    </location>
</feature>
<dbReference type="GeneID" id="11500283"/>
<feature type="compositionally biased region" description="Polar residues" evidence="11">
    <location>
        <begin position="1218"/>
        <end position="1232"/>
    </location>
</feature>
<feature type="region of interest" description="Disordered" evidence="11">
    <location>
        <begin position="1289"/>
        <end position="1328"/>
    </location>
</feature>
<feature type="compositionally biased region" description="Basic and acidic residues" evidence="11">
    <location>
        <begin position="562"/>
        <end position="571"/>
    </location>
</feature>
<dbReference type="InterPro" id="IPR050236">
    <property type="entry name" value="Ser_Thr_kinase_AGC"/>
</dbReference>
<dbReference type="PROSITE" id="PS51285">
    <property type="entry name" value="AGC_KINASE_CTER"/>
    <property type="match status" value="1"/>
</dbReference>
<dbReference type="Pfam" id="PF00069">
    <property type="entry name" value="Pkinase"/>
    <property type="match status" value="2"/>
</dbReference>
<feature type="compositionally biased region" description="Low complexity" evidence="11">
    <location>
        <begin position="510"/>
        <end position="531"/>
    </location>
</feature>
<dbReference type="InterPro" id="IPR011006">
    <property type="entry name" value="CheY-like_superfamily"/>
</dbReference>
<dbReference type="InParanoid" id="G8ZR06"/>
<dbReference type="GO" id="GO:0051321">
    <property type="term" value="P:meiotic cell cycle"/>
    <property type="evidence" value="ECO:0007669"/>
    <property type="project" value="EnsemblFungi"/>
</dbReference>
<dbReference type="SUPFAM" id="SSF56112">
    <property type="entry name" value="Protein kinase-like (PK-like)"/>
    <property type="match status" value="1"/>
</dbReference>
<dbReference type="FunFam" id="3.30.200.20:FF:001008">
    <property type="entry name" value="Serine/threonine-protein kinase cek1"/>
    <property type="match status" value="1"/>
</dbReference>
<feature type="compositionally biased region" description="Low complexity" evidence="11">
    <location>
        <begin position="887"/>
        <end position="899"/>
    </location>
</feature>
<dbReference type="FunCoup" id="G8ZR06">
    <property type="interactions" value="306"/>
</dbReference>
<feature type="compositionally biased region" description="Polar residues" evidence="11">
    <location>
        <begin position="585"/>
        <end position="595"/>
    </location>
</feature>
<keyword evidence="6" id="KW-0418">Kinase</keyword>
<dbReference type="FunFam" id="1.10.510.10:FF:000340">
    <property type="entry name" value="Serine threonine protein kinase"/>
    <property type="match status" value="1"/>
</dbReference>
<evidence type="ECO:0000259" key="13">
    <source>
        <dbReference type="PROSITE" id="PS50110"/>
    </source>
</evidence>
<evidence type="ECO:0000256" key="5">
    <source>
        <dbReference type="ARBA" id="ARBA00022741"/>
    </source>
</evidence>
<feature type="region of interest" description="Disordered" evidence="11">
    <location>
        <begin position="1"/>
        <end position="25"/>
    </location>
</feature>
<dbReference type="InterPro" id="IPR011009">
    <property type="entry name" value="Kinase-like_dom_sf"/>
</dbReference>
<dbReference type="SMART" id="SM00448">
    <property type="entry name" value="REC"/>
    <property type="match status" value="1"/>
</dbReference>
<evidence type="ECO:0000256" key="6">
    <source>
        <dbReference type="ARBA" id="ARBA00022777"/>
    </source>
</evidence>
<dbReference type="eggNOG" id="KOG0605">
    <property type="taxonomic scope" value="Eukaryota"/>
</dbReference>
<dbReference type="SUPFAM" id="SSF52172">
    <property type="entry name" value="CheY-like"/>
    <property type="match status" value="1"/>
</dbReference>
<comment type="catalytic activity">
    <reaction evidence="9">
        <text>L-seryl-[protein] + ATP = O-phospho-L-seryl-[protein] + ADP + H(+)</text>
        <dbReference type="Rhea" id="RHEA:17989"/>
        <dbReference type="Rhea" id="RHEA-COMP:9863"/>
        <dbReference type="Rhea" id="RHEA-COMP:11604"/>
        <dbReference type="ChEBI" id="CHEBI:15378"/>
        <dbReference type="ChEBI" id="CHEBI:29999"/>
        <dbReference type="ChEBI" id="CHEBI:30616"/>
        <dbReference type="ChEBI" id="CHEBI:83421"/>
        <dbReference type="ChEBI" id="CHEBI:456216"/>
        <dbReference type="EC" id="2.7.11.1"/>
    </reaction>
</comment>
<keyword evidence="5" id="KW-0547">Nucleotide-binding</keyword>
<dbReference type="GO" id="GO:1903452">
    <property type="term" value="P:positive regulation of G1 to G0 transition"/>
    <property type="evidence" value="ECO:0007669"/>
    <property type="project" value="EnsemblFungi"/>
</dbReference>
<feature type="region of interest" description="Disordered" evidence="11">
    <location>
        <begin position="1218"/>
        <end position="1241"/>
    </location>
</feature>
<evidence type="ECO:0000256" key="7">
    <source>
        <dbReference type="ARBA" id="ARBA00022840"/>
    </source>
</evidence>
<accession>G8ZR06</accession>
<evidence type="ECO:0000313" key="16">
    <source>
        <dbReference type="Proteomes" id="UP000005627"/>
    </source>
</evidence>
<dbReference type="GO" id="GO:0005737">
    <property type="term" value="C:cytoplasm"/>
    <property type="evidence" value="ECO:0007669"/>
    <property type="project" value="EnsemblFungi"/>
</dbReference>
<organism evidence="15 16">
    <name type="scientific">Torulaspora delbrueckii</name>
    <name type="common">Yeast</name>
    <name type="synonym">Candida colliculosa</name>
    <dbReference type="NCBI Taxonomy" id="4950"/>
    <lineage>
        <taxon>Eukaryota</taxon>
        <taxon>Fungi</taxon>
        <taxon>Dikarya</taxon>
        <taxon>Ascomycota</taxon>
        <taxon>Saccharomycotina</taxon>
        <taxon>Saccharomycetes</taxon>
        <taxon>Saccharomycetales</taxon>
        <taxon>Saccharomycetaceae</taxon>
        <taxon>Torulaspora</taxon>
    </lineage>
</organism>
<evidence type="ECO:0000256" key="1">
    <source>
        <dbReference type="ARBA" id="ARBA00012513"/>
    </source>
</evidence>
<feature type="compositionally biased region" description="Polar residues" evidence="11">
    <location>
        <begin position="1"/>
        <end position="13"/>
    </location>
</feature>
<dbReference type="GO" id="GO:0034605">
    <property type="term" value="P:cellular response to heat"/>
    <property type="evidence" value="ECO:0007669"/>
    <property type="project" value="EnsemblFungi"/>
</dbReference>
<evidence type="ECO:0000259" key="14">
    <source>
        <dbReference type="PROSITE" id="PS51285"/>
    </source>
</evidence>
<dbReference type="HOGENOM" id="CLU_000709_4_2_1"/>
<evidence type="ECO:0000256" key="11">
    <source>
        <dbReference type="SAM" id="MobiDB-lite"/>
    </source>
</evidence>
<dbReference type="OrthoDB" id="162894at2759"/>
<evidence type="ECO:0000256" key="3">
    <source>
        <dbReference type="ARBA" id="ARBA00022553"/>
    </source>
</evidence>
<feature type="region of interest" description="Disordered" evidence="11">
    <location>
        <begin position="464"/>
        <end position="485"/>
    </location>
</feature>
<reference evidence="15 16" key="1">
    <citation type="journal article" date="2011" name="Proc. Natl. Acad. Sci. U.S.A.">
        <title>Evolutionary erosion of yeast sex chromosomes by mating-type switching accidents.</title>
        <authorList>
            <person name="Gordon J.L."/>
            <person name="Armisen D."/>
            <person name="Proux-Wera E."/>
            <person name="Oheigeartaigh S.S."/>
            <person name="Byrne K.P."/>
            <person name="Wolfe K.H."/>
        </authorList>
    </citation>
    <scope>NUCLEOTIDE SEQUENCE [LARGE SCALE GENOMIC DNA]</scope>
    <source>
        <strain evidence="16">ATCC 10662 / CBS 1146 / NBRC 0425 / NCYC 2629 / NRRL Y-866</strain>
    </source>
</reference>
<dbReference type="Gene3D" id="1.10.510.10">
    <property type="entry name" value="Transferase(Phosphotransferase) domain 1"/>
    <property type="match status" value="2"/>
</dbReference>
<name>G8ZR06_TORDE</name>
<feature type="compositionally biased region" description="Polar residues" evidence="11">
    <location>
        <begin position="1316"/>
        <end position="1326"/>
    </location>
</feature>
<evidence type="ECO:0000256" key="2">
    <source>
        <dbReference type="ARBA" id="ARBA00022527"/>
    </source>
</evidence>
<protein>
    <recommendedName>
        <fullName evidence="1">non-specific serine/threonine protein kinase</fullName>
        <ecNumber evidence="1">2.7.11.1</ecNumber>
    </recommendedName>
</protein>
<dbReference type="PROSITE" id="PS50011">
    <property type="entry name" value="PROTEIN_KINASE_DOM"/>
    <property type="match status" value="1"/>
</dbReference>
<dbReference type="GO" id="GO:0010508">
    <property type="term" value="P:positive regulation of autophagy"/>
    <property type="evidence" value="ECO:0007669"/>
    <property type="project" value="EnsemblFungi"/>
</dbReference>
<dbReference type="SMART" id="SM00220">
    <property type="entry name" value="S_TKc"/>
    <property type="match status" value="1"/>
</dbReference>
<feature type="region of interest" description="Disordered" evidence="11">
    <location>
        <begin position="1355"/>
        <end position="1461"/>
    </location>
</feature>
<dbReference type="Gene3D" id="3.40.50.2300">
    <property type="match status" value="1"/>
</dbReference>
<feature type="domain" description="Protein kinase" evidence="12">
    <location>
        <begin position="695"/>
        <end position="1118"/>
    </location>
</feature>
<evidence type="ECO:0000259" key="12">
    <source>
        <dbReference type="PROSITE" id="PS50011"/>
    </source>
</evidence>
<evidence type="ECO:0000256" key="9">
    <source>
        <dbReference type="ARBA" id="ARBA00048679"/>
    </source>
</evidence>
<dbReference type="PANTHER" id="PTHR24356:SF1">
    <property type="entry name" value="SERINE_THREONINE-PROTEIN KINASE GREATWALL"/>
    <property type="match status" value="1"/>
</dbReference>
<dbReference type="GO" id="GO:0070301">
    <property type="term" value="P:cellular response to hydrogen peroxide"/>
    <property type="evidence" value="ECO:0007669"/>
    <property type="project" value="EnsemblFungi"/>
</dbReference>
<evidence type="ECO:0000256" key="8">
    <source>
        <dbReference type="ARBA" id="ARBA00047899"/>
    </source>
</evidence>
<evidence type="ECO:0000256" key="10">
    <source>
        <dbReference type="PROSITE-ProRule" id="PRU00169"/>
    </source>
</evidence>
<dbReference type="Proteomes" id="UP000005627">
    <property type="component" value="Chromosome 3"/>
</dbReference>
<dbReference type="GO" id="GO:0004674">
    <property type="term" value="F:protein serine/threonine kinase activity"/>
    <property type="evidence" value="ECO:0007669"/>
    <property type="project" value="UniProtKB-KW"/>
</dbReference>
<dbReference type="GO" id="GO:0005524">
    <property type="term" value="F:ATP binding"/>
    <property type="evidence" value="ECO:0007669"/>
    <property type="project" value="UniProtKB-KW"/>
</dbReference>